<feature type="compositionally biased region" description="Basic and acidic residues" evidence="1">
    <location>
        <begin position="274"/>
        <end position="315"/>
    </location>
</feature>
<keyword evidence="3" id="KW-1185">Reference proteome</keyword>
<gene>
    <name evidence="2" type="ORF">Lboz_2547</name>
</gene>
<feature type="region of interest" description="Disordered" evidence="1">
    <location>
        <begin position="261"/>
        <end position="315"/>
    </location>
</feature>
<accession>A0A0W0RIT2</accession>
<sequence length="399" mass="45170">MSFRIDNPGGGDCGFYAFAIGLIATIQKEHAENSKNSKTFAQWQSKGLDVSLQEILDIDLNQLYESPYTYKKETLLKLQMSLRSISATAYKNDLLKKIAEAKSNGSTQVESSPVYHKFMELVHYYLKEEQEENELDKIKQFNELALSPEVLDLAQKTAKSLSPKLKTKSFEEGQKIENAHVKEALLADVLSGGKANPHSIILKGVEKIKEQGRWATHSDLKEVADQLKVNLYVTHELNGEPMKGCPTIVLNNEGQSIHWTTTVEELPQPKAKPIKKERVENPKLTEETHTSSKNHESSRSLESSKTREPSKDRETQVIAATVSTQANEKKAERYQQHIKTLMVSASDPRFFAGVQKRIENLDKLDNEEALKNEQGVRIESDEEFATRLQEAEFRRANLK</sequence>
<evidence type="ECO:0000313" key="3">
    <source>
        <dbReference type="Proteomes" id="UP000054695"/>
    </source>
</evidence>
<reference evidence="2 3" key="1">
    <citation type="submission" date="2015-11" db="EMBL/GenBank/DDBJ databases">
        <title>Genomic analysis of 38 Legionella species identifies large and diverse effector repertoires.</title>
        <authorList>
            <person name="Burstein D."/>
            <person name="Amaro F."/>
            <person name="Zusman T."/>
            <person name="Lifshitz Z."/>
            <person name="Cohen O."/>
            <person name="Gilbert J.A."/>
            <person name="Pupko T."/>
            <person name="Shuman H.A."/>
            <person name="Segal G."/>
        </authorList>
    </citation>
    <scope>NUCLEOTIDE SEQUENCE [LARGE SCALE GENOMIC DNA]</scope>
    <source>
        <strain evidence="2 3">WIGA</strain>
    </source>
</reference>
<name>A0A0W0RIT2_LEGBO</name>
<comment type="caution">
    <text evidence="2">The sequence shown here is derived from an EMBL/GenBank/DDBJ whole genome shotgun (WGS) entry which is preliminary data.</text>
</comment>
<protein>
    <submittedName>
        <fullName evidence="2">Dot/Icm T4SS effector</fullName>
    </submittedName>
</protein>
<dbReference type="OrthoDB" id="5652914at2"/>
<dbReference type="RefSeq" id="WP_058460153.1">
    <property type="nucleotide sequence ID" value="NZ_CAAAIY010000005.1"/>
</dbReference>
<proteinExistence type="predicted"/>
<organism evidence="2 3">
    <name type="scientific">Legionella bozemanae</name>
    <name type="common">Fluoribacter bozemanae</name>
    <dbReference type="NCBI Taxonomy" id="447"/>
    <lineage>
        <taxon>Bacteria</taxon>
        <taxon>Pseudomonadati</taxon>
        <taxon>Pseudomonadota</taxon>
        <taxon>Gammaproteobacteria</taxon>
        <taxon>Legionellales</taxon>
        <taxon>Legionellaceae</taxon>
        <taxon>Legionella</taxon>
    </lineage>
</organism>
<dbReference type="PATRIC" id="fig|447.4.peg.2706"/>
<dbReference type="AlphaFoldDB" id="A0A0W0RIT2"/>
<evidence type="ECO:0000313" key="2">
    <source>
        <dbReference type="EMBL" id="KTC70970.1"/>
    </source>
</evidence>
<dbReference type="EMBL" id="LNXU01000032">
    <property type="protein sequence ID" value="KTC70970.1"/>
    <property type="molecule type" value="Genomic_DNA"/>
</dbReference>
<dbReference type="Proteomes" id="UP000054695">
    <property type="component" value="Unassembled WGS sequence"/>
</dbReference>
<evidence type="ECO:0000256" key="1">
    <source>
        <dbReference type="SAM" id="MobiDB-lite"/>
    </source>
</evidence>